<organism evidence="1 2">
    <name type="scientific">Panagrolaimus sp. JU765</name>
    <dbReference type="NCBI Taxonomy" id="591449"/>
    <lineage>
        <taxon>Eukaryota</taxon>
        <taxon>Metazoa</taxon>
        <taxon>Ecdysozoa</taxon>
        <taxon>Nematoda</taxon>
        <taxon>Chromadorea</taxon>
        <taxon>Rhabditida</taxon>
        <taxon>Tylenchina</taxon>
        <taxon>Panagrolaimomorpha</taxon>
        <taxon>Panagrolaimoidea</taxon>
        <taxon>Panagrolaimidae</taxon>
        <taxon>Panagrolaimus</taxon>
    </lineage>
</organism>
<evidence type="ECO:0000313" key="1">
    <source>
        <dbReference type="Proteomes" id="UP000887576"/>
    </source>
</evidence>
<proteinExistence type="predicted"/>
<reference evidence="2" key="1">
    <citation type="submission" date="2022-11" db="UniProtKB">
        <authorList>
            <consortium name="WormBaseParasite"/>
        </authorList>
    </citation>
    <scope>IDENTIFICATION</scope>
</reference>
<dbReference type="Proteomes" id="UP000887576">
    <property type="component" value="Unplaced"/>
</dbReference>
<accession>A0AC34RCX9</accession>
<sequence>MFVVNNGFEYGKDPVARLCKYTNEHIFGTFDEQGVNHLGDKYTYWIIHCPYENRVTVECPNGKINPNAIIEVTEYDLGENDHLARFNWTKIADDGKSAYVDMYITPAQLEDQWKDDYAELYWWFDNPCSDGKSYNDMNMFKQKFVF</sequence>
<dbReference type="WBParaSite" id="JU765_v2.g5665.t1">
    <property type="protein sequence ID" value="JU765_v2.g5665.t1"/>
    <property type="gene ID" value="JU765_v2.g5665"/>
</dbReference>
<evidence type="ECO:0000313" key="2">
    <source>
        <dbReference type="WBParaSite" id="JU765_v2.g5665.t1"/>
    </source>
</evidence>
<protein>
    <submittedName>
        <fullName evidence="2">Uncharacterized protein</fullName>
    </submittedName>
</protein>
<name>A0AC34RCX9_9BILA</name>